<keyword evidence="8" id="KW-1185">Reference proteome</keyword>
<evidence type="ECO:0000256" key="3">
    <source>
        <dbReference type="ARBA" id="ARBA00023125"/>
    </source>
</evidence>
<feature type="domain" description="Response regulatory" evidence="6">
    <location>
        <begin position="1"/>
        <end position="50"/>
    </location>
</feature>
<evidence type="ECO:0000256" key="1">
    <source>
        <dbReference type="ARBA" id="ARBA00022553"/>
    </source>
</evidence>
<dbReference type="PANTHER" id="PTHR43214">
    <property type="entry name" value="TWO-COMPONENT RESPONSE REGULATOR"/>
    <property type="match status" value="1"/>
</dbReference>
<dbReference type="InterPro" id="IPR001789">
    <property type="entry name" value="Sig_transdc_resp-reg_receiver"/>
</dbReference>
<comment type="caution">
    <text evidence="7">The sequence shown here is derived from an EMBL/GenBank/DDBJ whole genome shotgun (WGS) entry which is preliminary data.</text>
</comment>
<dbReference type="SUPFAM" id="SSF52172">
    <property type="entry name" value="CheY-like"/>
    <property type="match status" value="1"/>
</dbReference>
<comment type="caution">
    <text evidence="5">Lacks conserved residue(s) required for the propagation of feature annotation.</text>
</comment>
<sequence length="95" mass="10500">MKLNPETKIILLTTFDIQQYVADGIRAGAIGYLLKDSDTKVMLEGIRSVHQGAALYQSTTAAKAIAQTLKQEDSLYPGEDAVEFEPLTEKEREVL</sequence>
<evidence type="ECO:0000256" key="4">
    <source>
        <dbReference type="ARBA" id="ARBA00023163"/>
    </source>
</evidence>
<dbReference type="PANTHER" id="PTHR43214:SF24">
    <property type="entry name" value="TRANSCRIPTIONAL REGULATORY PROTEIN NARL-RELATED"/>
    <property type="match status" value="1"/>
</dbReference>
<keyword evidence="3" id="KW-0238">DNA-binding</keyword>
<evidence type="ECO:0000313" key="7">
    <source>
        <dbReference type="EMBL" id="GIQ66371.1"/>
    </source>
</evidence>
<dbReference type="Proteomes" id="UP000680304">
    <property type="component" value="Unassembled WGS sequence"/>
</dbReference>
<dbReference type="PROSITE" id="PS50110">
    <property type="entry name" value="RESPONSE_REGULATORY"/>
    <property type="match status" value="1"/>
</dbReference>
<keyword evidence="1" id="KW-0597">Phosphoprotein</keyword>
<name>A0ABQ4NDT6_9BACL</name>
<dbReference type="Gene3D" id="3.40.50.2300">
    <property type="match status" value="1"/>
</dbReference>
<dbReference type="EMBL" id="BOVJ01000177">
    <property type="protein sequence ID" value="GIQ66371.1"/>
    <property type="molecule type" value="Genomic_DNA"/>
</dbReference>
<keyword evidence="4" id="KW-0804">Transcription</keyword>
<dbReference type="InterPro" id="IPR011006">
    <property type="entry name" value="CheY-like_superfamily"/>
</dbReference>
<dbReference type="InterPro" id="IPR039420">
    <property type="entry name" value="WalR-like"/>
</dbReference>
<protein>
    <recommendedName>
        <fullName evidence="6">Response regulatory domain-containing protein</fullName>
    </recommendedName>
</protein>
<proteinExistence type="predicted"/>
<organism evidence="7 8">
    <name type="scientific">Paenibacillus cisolokensis</name>
    <dbReference type="NCBI Taxonomy" id="1658519"/>
    <lineage>
        <taxon>Bacteria</taxon>
        <taxon>Bacillati</taxon>
        <taxon>Bacillota</taxon>
        <taxon>Bacilli</taxon>
        <taxon>Bacillales</taxon>
        <taxon>Paenibacillaceae</taxon>
        <taxon>Paenibacillus</taxon>
    </lineage>
</organism>
<evidence type="ECO:0000259" key="6">
    <source>
        <dbReference type="PROSITE" id="PS50110"/>
    </source>
</evidence>
<evidence type="ECO:0000256" key="5">
    <source>
        <dbReference type="PROSITE-ProRule" id="PRU00169"/>
    </source>
</evidence>
<keyword evidence="2" id="KW-0805">Transcription regulation</keyword>
<accession>A0ABQ4NDT6</accession>
<gene>
    <name evidence="7" type="ORF">PACILC2_49390</name>
</gene>
<evidence type="ECO:0000256" key="2">
    <source>
        <dbReference type="ARBA" id="ARBA00023015"/>
    </source>
</evidence>
<evidence type="ECO:0000313" key="8">
    <source>
        <dbReference type="Proteomes" id="UP000680304"/>
    </source>
</evidence>
<reference evidence="7 8" key="1">
    <citation type="submission" date="2021-04" db="EMBL/GenBank/DDBJ databases">
        <title>Draft genome sequence of Paenibacillus cisolokensis, LC2-13A.</title>
        <authorList>
            <person name="Uke A."/>
            <person name="Chhe C."/>
            <person name="Baramee S."/>
            <person name="Kosugi A."/>
        </authorList>
    </citation>
    <scope>NUCLEOTIDE SEQUENCE [LARGE SCALE GENOMIC DNA]</scope>
    <source>
        <strain evidence="7 8">LC2-13A</strain>
    </source>
</reference>